<accession>A0AAV2MA11</accession>
<evidence type="ECO:0000256" key="1">
    <source>
        <dbReference type="SAM" id="MobiDB-lite"/>
    </source>
</evidence>
<dbReference type="EMBL" id="OZ035829">
    <property type="protein sequence ID" value="CAL1610215.1"/>
    <property type="molecule type" value="Genomic_DNA"/>
</dbReference>
<protein>
    <submittedName>
        <fullName evidence="2">Uncharacterized protein</fullName>
    </submittedName>
</protein>
<dbReference type="AlphaFoldDB" id="A0AAV2MA11"/>
<proteinExistence type="predicted"/>
<feature type="region of interest" description="Disordered" evidence="1">
    <location>
        <begin position="16"/>
        <end position="48"/>
    </location>
</feature>
<evidence type="ECO:0000313" key="3">
    <source>
        <dbReference type="Proteomes" id="UP001497482"/>
    </source>
</evidence>
<evidence type="ECO:0000313" key="2">
    <source>
        <dbReference type="EMBL" id="CAL1610215.1"/>
    </source>
</evidence>
<keyword evidence="3" id="KW-1185">Reference proteome</keyword>
<gene>
    <name evidence="2" type="ORF">KC01_LOCUS36868</name>
</gene>
<sequence length="159" mass="17782">MADTCGWYNPLFKGRDRELHTNQRQPQIRKSPKLNKGADGGTGSDVKALATSPMHWPELLYIASAQAPFCANESEESRRASLLSHRSRIVTSRAAVCRGELMFSSVPRHNIARRHMKTSVLAGHKRAARSRTTTSRTWGPIGGVRLKQDHCTTFLTTKR</sequence>
<name>A0AAV2MA11_KNICA</name>
<reference evidence="2 3" key="1">
    <citation type="submission" date="2024-04" db="EMBL/GenBank/DDBJ databases">
        <authorList>
            <person name="Waldvogel A.-M."/>
            <person name="Schoenle A."/>
        </authorList>
    </citation>
    <scope>NUCLEOTIDE SEQUENCE [LARGE SCALE GENOMIC DNA]</scope>
</reference>
<dbReference type="Proteomes" id="UP001497482">
    <property type="component" value="Chromosome 7"/>
</dbReference>
<organism evidence="2 3">
    <name type="scientific">Knipowitschia caucasica</name>
    <name type="common">Caucasian dwarf goby</name>
    <name type="synonym">Pomatoschistus caucasicus</name>
    <dbReference type="NCBI Taxonomy" id="637954"/>
    <lineage>
        <taxon>Eukaryota</taxon>
        <taxon>Metazoa</taxon>
        <taxon>Chordata</taxon>
        <taxon>Craniata</taxon>
        <taxon>Vertebrata</taxon>
        <taxon>Euteleostomi</taxon>
        <taxon>Actinopterygii</taxon>
        <taxon>Neopterygii</taxon>
        <taxon>Teleostei</taxon>
        <taxon>Neoteleostei</taxon>
        <taxon>Acanthomorphata</taxon>
        <taxon>Gobiaria</taxon>
        <taxon>Gobiiformes</taxon>
        <taxon>Gobioidei</taxon>
        <taxon>Gobiidae</taxon>
        <taxon>Gobiinae</taxon>
        <taxon>Knipowitschia</taxon>
    </lineage>
</organism>